<dbReference type="Proteomes" id="UP001595756">
    <property type="component" value="Unassembled WGS sequence"/>
</dbReference>
<name>A0ABV8S0I3_9BURK</name>
<feature type="domain" description="HipA-like C-terminal" evidence="4">
    <location>
        <begin position="168"/>
        <end position="391"/>
    </location>
</feature>
<accession>A0ABV8S0I3</accession>
<proteinExistence type="inferred from homology"/>
<protein>
    <submittedName>
        <fullName evidence="6">Type II toxin-antitoxin system HipA family toxin</fullName>
    </submittedName>
</protein>
<evidence type="ECO:0000313" key="6">
    <source>
        <dbReference type="EMBL" id="MFC4298627.1"/>
    </source>
</evidence>
<dbReference type="PANTHER" id="PTHR37419:SF1">
    <property type="entry name" value="SERINE_THREONINE-PROTEIN KINASE TOXIN HIPA"/>
    <property type="match status" value="1"/>
</dbReference>
<evidence type="ECO:0000313" key="7">
    <source>
        <dbReference type="Proteomes" id="UP001595756"/>
    </source>
</evidence>
<dbReference type="Pfam" id="PF13657">
    <property type="entry name" value="Couple_hipA"/>
    <property type="match status" value="1"/>
</dbReference>
<comment type="similarity">
    <text evidence="1">Belongs to the HipA Ser/Thr kinase family.</text>
</comment>
<dbReference type="InterPro" id="IPR012893">
    <property type="entry name" value="HipA-like_C"/>
</dbReference>
<dbReference type="EMBL" id="JBHSDY010000006">
    <property type="protein sequence ID" value="MFC4298627.1"/>
    <property type="molecule type" value="Genomic_DNA"/>
</dbReference>
<dbReference type="InterPro" id="IPR017508">
    <property type="entry name" value="HipA_N1"/>
</dbReference>
<comment type="caution">
    <text evidence="6">The sequence shown here is derived from an EMBL/GenBank/DDBJ whole genome shotgun (WGS) entry which is preliminary data.</text>
</comment>
<dbReference type="InterPro" id="IPR052028">
    <property type="entry name" value="HipA_Ser/Thr_kinase"/>
</dbReference>
<dbReference type="Pfam" id="PF07804">
    <property type="entry name" value="HipA_C"/>
    <property type="match status" value="1"/>
</dbReference>
<sequence length="436" mass="48171">MPKSHASAPEDLLDVWVRDLHGLRKVGTLERYSEPGFAWQVRTAFYYDDGLSDRDAVSITMPVRRAPYEPEVAGLVGNLPPIFDQSLPEGALRDYLMRQYAKVVENIGDFDLAALTGSTFIGRVLVTSHGEAPNLDAGPTVSLERIVRDPDSLALMEELMGISARRSGVSGAHPKVLYRPSEHRNEPARATLTTGEYILKTPGDDFPWLSINEYLCMSVSVRSGLPSARVHLTESGQMLIIERFDRQDDGTPLGFEDGATLCARTARQKYEGSYEILVRNFLLMVESAGRPALRSALFKRIVLSCALGDGDAHLKNFGMLYGDPDDTVKFAPAYDICSTLPYIAQDQMALSMGGKRLFPSADHLMDFGRVVCGLSRKQVRSVFEEVHGATRDTLEDLDDYCDLYPDFADACGKKLFSVWQSLAKHVLAIPLARPGS</sequence>
<evidence type="ECO:0000259" key="4">
    <source>
        <dbReference type="Pfam" id="PF07804"/>
    </source>
</evidence>
<keyword evidence="3" id="KW-0418">Kinase</keyword>
<feature type="domain" description="HipA N-terminal subdomain 1" evidence="5">
    <location>
        <begin position="14"/>
        <end position="125"/>
    </location>
</feature>
<gene>
    <name evidence="6" type="ORF">ACFO0J_11290</name>
</gene>
<keyword evidence="7" id="KW-1185">Reference proteome</keyword>
<evidence type="ECO:0000256" key="2">
    <source>
        <dbReference type="ARBA" id="ARBA00022679"/>
    </source>
</evidence>
<organism evidence="6 7">
    <name type="scientific">Castellaniella hirudinis</name>
    <dbReference type="NCBI Taxonomy" id="1144617"/>
    <lineage>
        <taxon>Bacteria</taxon>
        <taxon>Pseudomonadati</taxon>
        <taxon>Pseudomonadota</taxon>
        <taxon>Betaproteobacteria</taxon>
        <taxon>Burkholderiales</taxon>
        <taxon>Alcaligenaceae</taxon>
        <taxon>Castellaniella</taxon>
    </lineage>
</organism>
<dbReference type="RefSeq" id="WP_376813181.1">
    <property type="nucleotide sequence ID" value="NZ_JBHSDY010000006.1"/>
</dbReference>
<evidence type="ECO:0000256" key="1">
    <source>
        <dbReference type="ARBA" id="ARBA00010164"/>
    </source>
</evidence>
<reference evidence="7" key="1">
    <citation type="journal article" date="2019" name="Int. J. Syst. Evol. Microbiol.">
        <title>The Global Catalogue of Microorganisms (GCM) 10K type strain sequencing project: providing services to taxonomists for standard genome sequencing and annotation.</title>
        <authorList>
            <consortium name="The Broad Institute Genomics Platform"/>
            <consortium name="The Broad Institute Genome Sequencing Center for Infectious Disease"/>
            <person name="Wu L."/>
            <person name="Ma J."/>
        </authorList>
    </citation>
    <scope>NUCLEOTIDE SEQUENCE [LARGE SCALE GENOMIC DNA]</scope>
    <source>
        <strain evidence="7">CGMCC 1.19029</strain>
    </source>
</reference>
<evidence type="ECO:0000256" key="3">
    <source>
        <dbReference type="ARBA" id="ARBA00022777"/>
    </source>
</evidence>
<dbReference type="PANTHER" id="PTHR37419">
    <property type="entry name" value="SERINE/THREONINE-PROTEIN KINASE TOXIN HIPA"/>
    <property type="match status" value="1"/>
</dbReference>
<dbReference type="Gene3D" id="1.10.1070.20">
    <property type="match status" value="1"/>
</dbReference>
<evidence type="ECO:0000259" key="5">
    <source>
        <dbReference type="Pfam" id="PF13657"/>
    </source>
</evidence>
<keyword evidence="2" id="KW-0808">Transferase</keyword>